<accession>M2VP33</accession>
<proteinExistence type="predicted"/>
<dbReference type="EMBL" id="AOBS01000015">
    <property type="protein sequence ID" value="EME01763.1"/>
    <property type="molecule type" value="Genomic_DNA"/>
</dbReference>
<evidence type="ECO:0000313" key="1">
    <source>
        <dbReference type="EMBL" id="EME01763.1"/>
    </source>
</evidence>
<gene>
    <name evidence="1" type="ORF">B381_02856</name>
</gene>
<name>M2VP33_STUST</name>
<dbReference type="Proteomes" id="UP000011700">
    <property type="component" value="Unassembled WGS sequence"/>
</dbReference>
<reference evidence="1 2" key="1">
    <citation type="journal article" date="2013" name="Genome Announc.">
        <title>Draft Genome of Pseudomonas stutzeri Strain NF13, a Nitrogen Fixer Isolated from the Galapagos Rift Hydrothermal Vent.</title>
        <authorList>
            <person name="Pena A."/>
            <person name="Busquets A."/>
            <person name="Gomila M."/>
            <person name="Mayol J."/>
            <person name="Bosch R."/>
            <person name="Nogales B."/>
            <person name="Garcia-Valdes E."/>
            <person name="Bennasar A."/>
            <person name="Lalucat J."/>
        </authorList>
    </citation>
    <scope>NUCLEOTIDE SEQUENCE [LARGE SCALE GENOMIC DNA]</scope>
    <source>
        <strain evidence="1 2">NF13</strain>
    </source>
</reference>
<dbReference type="AlphaFoldDB" id="M2VP33"/>
<protein>
    <submittedName>
        <fullName evidence="1">Uncharacterized protein</fullName>
    </submittedName>
</protein>
<sequence>MALKPRNISLAREIFSSKLNLKRTLSKLHLWYITLIANRFIRKTVKGIGIPIEFFLQRNHLHPQAVFYILRSSQRT</sequence>
<organism evidence="1 2">
    <name type="scientific">Stutzerimonas stutzeri NF13</name>
    <dbReference type="NCBI Taxonomy" id="1212548"/>
    <lineage>
        <taxon>Bacteria</taxon>
        <taxon>Pseudomonadati</taxon>
        <taxon>Pseudomonadota</taxon>
        <taxon>Gammaproteobacteria</taxon>
        <taxon>Pseudomonadales</taxon>
        <taxon>Pseudomonadaceae</taxon>
        <taxon>Stutzerimonas</taxon>
    </lineage>
</organism>
<evidence type="ECO:0000313" key="2">
    <source>
        <dbReference type="Proteomes" id="UP000011700"/>
    </source>
</evidence>
<comment type="caution">
    <text evidence="1">The sequence shown here is derived from an EMBL/GenBank/DDBJ whole genome shotgun (WGS) entry which is preliminary data.</text>
</comment>